<feature type="compositionally biased region" description="Basic and acidic residues" evidence="2">
    <location>
        <begin position="917"/>
        <end position="930"/>
    </location>
</feature>
<keyword evidence="1" id="KW-0175">Coiled coil</keyword>
<feature type="region of interest" description="Disordered" evidence="2">
    <location>
        <begin position="1069"/>
        <end position="1091"/>
    </location>
</feature>
<dbReference type="PANTHER" id="PTHR13595">
    <property type="entry name" value="ARL6IP4 PROTEIN"/>
    <property type="match status" value="1"/>
</dbReference>
<evidence type="ECO:0000256" key="2">
    <source>
        <dbReference type="SAM" id="MobiDB-lite"/>
    </source>
</evidence>
<feature type="region of interest" description="Disordered" evidence="2">
    <location>
        <begin position="1143"/>
        <end position="1185"/>
    </location>
</feature>
<reference evidence="3 4" key="1">
    <citation type="submission" date="2013-02" db="EMBL/GenBank/DDBJ databases">
        <title>The Genome Sequence of Plasmodium falciparum NF54.</title>
        <authorList>
            <consortium name="The Broad Institute Genome Sequencing Platform"/>
            <consortium name="The Broad Institute Genome Sequencing Center for Infectious Disease"/>
            <person name="Neafsey D."/>
            <person name="Cheeseman I."/>
            <person name="Volkman S."/>
            <person name="Adams J."/>
            <person name="Walker B."/>
            <person name="Young S.K."/>
            <person name="Zeng Q."/>
            <person name="Gargeya S."/>
            <person name="Fitzgerald M."/>
            <person name="Haas B."/>
            <person name="Abouelleil A."/>
            <person name="Alvarado L."/>
            <person name="Arachchi H.M."/>
            <person name="Berlin A.M."/>
            <person name="Chapman S.B."/>
            <person name="Dewar J."/>
            <person name="Goldberg J."/>
            <person name="Griggs A."/>
            <person name="Gujja S."/>
            <person name="Hansen M."/>
            <person name="Howarth C."/>
            <person name="Imamovic A."/>
            <person name="Larimer J."/>
            <person name="McCowan C."/>
            <person name="Murphy C."/>
            <person name="Neiman D."/>
            <person name="Pearson M."/>
            <person name="Priest M."/>
            <person name="Roberts A."/>
            <person name="Saif S."/>
            <person name="Shea T."/>
            <person name="Sisk P."/>
            <person name="Sykes S."/>
            <person name="Wortman J."/>
            <person name="Nusbaum C."/>
            <person name="Birren B."/>
        </authorList>
    </citation>
    <scope>NUCLEOTIDE SEQUENCE [LARGE SCALE GENOMIC DNA]</scope>
    <source>
        <strain evidence="3 4">NF54</strain>
    </source>
</reference>
<feature type="region of interest" description="Disordered" evidence="2">
    <location>
        <begin position="917"/>
        <end position="1050"/>
    </location>
</feature>
<evidence type="ECO:0000313" key="3">
    <source>
        <dbReference type="EMBL" id="EWC90753.1"/>
    </source>
</evidence>
<dbReference type="Proteomes" id="UP000030673">
    <property type="component" value="Unassembled WGS sequence"/>
</dbReference>
<keyword evidence="4" id="KW-1185">Reference proteome</keyword>
<sequence>MNLLNNNLFYEKKNRYEENELNYSKSFLEEYSLNSIKKNYDNNLCVKCTCLQGMNSSCEINKIDEDIIKQKNVLDNNIFNPQNNIILNNNINNNNNIHNNIHNNVHNNVHNNNSNIIYPLNSANINVLYESQNNFCALHECVDTQYHANMKNTLINSHSINNNMNNIFNTKKSNTHNIFHTNNNLKNLLCQNIHNIPSNNINNSNHPIYNTLYKNFKNIPNQNINISTQNISTSNDNINNNTQSINNNNINNNYINSNNNYINSNNINNNNNNNINICGQPFNNYLYSNLNNNVSQQLPPNLSQVLNKNQILNQGNKEVEQQNSNNILNKNINLNIPYPYIHNTNKYVDNHNNNIFSTLDYIKLKQFNNTQINNNALLYPNLNINTLNNMNNNNNLSNHDFNKPNYVKNGMNHKYATAVVSRNNPLDILTTSMGINHQMNINHKMNTNQPSSTIIAPAAINQSSNTIKSVGINHPSNVMSAVDIHTNGLGNLQITNIGTNTLTPNLGITSHPQFNVTNFDPSQNNPLIYCSENRNVSDKIESENTYQFVHTNNDLISNNHLYKEMYNKSNTVDNNPYDGQYKKKKSCYLLNNQNFNYELNKEENVEIRNNLIANKCMNLNESRMINKSGYNIYVQDKCGADQFSGDQFRGYDKYSGDQFRGYDKHNDYDEKLRRISVHMGDKREHKRGYISNRVSVRSYNNNDEDDKYGEHHMCGIYDERGTSGPQFVSASKRHHPFNDDNYRENIPVNHKKEKWLTNKNDEKYISTDEYSTDSEKSGKEIYKKYSTYDNKREERKIHLNQTFYKDEKKNKKEYASNYSHSRTSSNMSSCSSSSFFTSNLKEKRKKRKMNKEPLHATVTKKKKRPTVIDFLNEKWNRNSYNDDISNKSVDSITKKEEEKKYGYYKDEEKKKYGYYKDEENHNSDHDYHDNDENEELNNKNNYLSSSREHKENDKMKIHKEWDKKEETKESKIAPHNKSYNGSTEESDKIDETMNDHKNDNKINNMNDNITKDTVKRRGRKPKALSQPNKNTVEEGMPNESEETYESTSSNKSCALYDCVKNIEEVEGCSLEVGEEEEEGEEEETDNETEKEIYDKMNDKISNESYIRNDTRSHSKLNNIVDESGEQNDVNKLKYKEKETIAQNVQQNNDIKEEQRKEDINNSCNESVLSSENESSSEYTDNSLEGESDEAFDYLMESCSEEVTRTDTSCNNNNNNNNNNIYDSIENDICDNKFGGINIGSFNKNDVIHSDVENSCIKGGYKKEKNNNIINNNNNNNCSSSNNNCSSSNNNCSSSNNNCSSNIINNSENLTNDHFYDHLPNVQFCSYIQNKKNKEKNILLSKKIVIIKNDILINNKSFPFYSIKRKMKDLIKEEKDKRQIEDFKENGERKKYIKQYYIYKNVLKNIRWYRSENDENNLASCLIKENEYIYSNLKNMEYIKKRKILIYIHKYFLKKKINIYEYIILLSYLFYKKSKYLGINKVYMYNTMKKLSPYLWLLNKKCNDIEIRNFFYYLSNLYILHDYFIFRINIFFFNWFLLHIYKIKLKNTSYIEDINLLSNIMIGFLSNKKFRNYSMVFLINVVLQKNTGKSLYKGLNYNYVCALYITFFSKVICLSEGYKKYMKTCEHFLKRNNLNDVLICRKEEYEIREKKEIKNKGDMNYTNSIEYQEDKTNKEYIMNKLKMHENISIRQDLIMLYILYMSKNNYCIYINILKHIFIDVIKFKLNYNFNKIKIKSKFLYKKIYRCFKNIKKNMSKLNKRNMKGIRKKGNTLGDNTKDNKRNKYNKKNIYNKKNKHNKNNNIYNNKRYDHILYEFDCNKNYSLVYLFIGILIEYISFCFDDKINLYFQDAQCVKEGYSSLFMYLKEYTNIIFKYMKFITIDVSRKYENIWIRNIFTLINLKKMDTLDNYFDTCSIEYIDNSVCDDYNDKNMNHIHSNIEGSNNNNNNNNNNYNYNNYNNNNYNYNCNNIYNLDPIFLKHRKININNESDIFVERDANNKYLEDKHIEQNNIISLFNNDVSNVDINKIYVNNIYDEEEKKKEKLYNYGNIEKNVDIKMSNNLNIHDIRTNIMCNDNDIFIDKSKNFGTNKMFENKNNFDGYTYDMDKYNIAHIKDEKSYNNKNLSNYYNNYNFIESTFYMLCKCLLLFNKNILFRTIFDILFLFFINKIRVEVLIHFLSMIYTKKQSNLGKIIKNILIKNKNPILLQNIYVINYLLKRNIFNMDDDIYFADTKNISMVPFYSFYFSRCEIQKKNILNRKKKEILNKQKMEILNKQKKEILNKQKKEILNIWNSSNSKNKNEEAKKKKKKKKKAIMEDMYINKNKYYDTEMCKKQDEMKNILMNDMQYFKNIIQTNNDNNKEKDNTKDILEDHFFLYENLNADDLVYHILYPMKYISKKKDLLSNSYAKDDTFLFLNKRMLCVYYNIHNKYEKGISGEHLYEWRNGHINRRDDKIIYKKEKHEEKNKTIIVNNNNNNNNENNNDSNNDKNNNNYHYWSFPQMDDFINKYGYLTNKYDIHIYTVINNYNLHITDKMLYLLMLMFNHHIAKKKQRKNGDNVVGIGNNTDFNLFNNIERNVEINEKNVIEEFYFVDEYIAYHILYLLYETKNKYDDVNITNVYTKMHGDILKINLDKKYKKKLCSNNKHHMNKNINKAEQIYDHYMSVMSFIDKWNKNNIEYNNKKKKTNMKTRRNKYTNIVIDIYPLIFMSLVKLLNGTIKINDNVQTKAFDVKNEIFPLNLHIYAELNTKDECEQIHEMSILYGDVISSNYNTLKNCLCTEFFSTKNEGNMNKRYKNNNISNNFIKNKYMNDTYENCSFNKLKRNHRNCISPLIPPLKKKKKTKDRHFCDILRNYDNINYSIYGNLIVKLLYKEIKNDFFLCQEYYDENLYIYRSLLIILLNKYFCSGYNFFSFKKKFVFFFIQRLFRLLCFRLMCLFLSTVHLNKFTSEIIIIDDKFLIENYKLHVRKKRRIQIKEQGTKKRKRFFDKKSYNLYKNYTENFYFNSNLLECMDGVMSDDVQVDDEDENVDEEDEQEEDDQEEDDQEEDYQEEDYQEEDYQEEDYQEEDYQEGDYDEGQNCGRKQNYSKKQNCDVIENVYFHKKEDTGKHHFVSTLKNDDDNIVKTDLRDIKKKKKTIIIYKPFVAFGSLIMTKREVLRLKLLKEGEIKRENIYINRSILKNKNKSIHQKNIPNINNNNNNNNNNDNFNNNNNTYCKYNNNYNYNCSNNYNYNCSNNYYSNQRIDKDSVHMSIISIIMLLNVLRKNCNYSLMINFYINMLIEKFLEKKKYMHIDDYYLINSYSVKLINPLHNFHKVEFYICSENNSIKKKMEQINNGYKFYSSSCKLKIFEIIFYYTLKVYLCFINKNYIGTFISKIARMNNIYTNENIHFKFKINKLLCNTLNNLLIEQMINIKLNKNILINIISACKFFFISLLDETQCPHLLLNDYVLDISDFIQGNYNPLWNDQRVVKQAQKCVQEKSLYLVGNSQGYRFYALEDEKYARGQYILDNKDAKYDCTYELVNTRFVAKDDIQHDIKNVEDIQDVSLIPHDNVPHYNDKKLYIPLHDEIKYTDRANNDLGNNKDTLNIYNNNNVMIRNCPNSSVRIIYKRKMNINYEDHYYNNNNNNNVGMMRSRVIYMKPNDINKLIYSFERLNENIFDCADYIYKHIFKNKKEKINDEKKFYKNIYLWYLNCIHIINLQIYVMCHFYNNYHNTTIHIKNKKKNVNINNMNNNNNNNNNNNILYHSLQINMNIIKGINKIKHNVERYLKETKQYYEIIKNKEEIKEGKKKKDNKNETKYSLVQNNQTDANIFNITNEECIEDYEELNSFLDFNLDKQSGILLEGTTTNTNNNLLDQKVNENVYKMSNYLVDEDWLMYIRSLI</sequence>
<gene>
    <name evidence="3" type="ORF">PFNF54_00399</name>
</gene>
<dbReference type="OMA" id="FKMYFMH"/>
<feature type="compositionally biased region" description="Acidic residues" evidence="2">
    <location>
        <begin position="3020"/>
        <end position="3072"/>
    </location>
</feature>
<feature type="region of interest" description="Disordered" evidence="2">
    <location>
        <begin position="838"/>
        <end position="861"/>
    </location>
</feature>
<proteinExistence type="predicted"/>
<feature type="coiled-coil region" evidence="1">
    <location>
        <begin position="2264"/>
        <end position="2316"/>
    </location>
</feature>
<evidence type="ECO:0000256" key="1">
    <source>
        <dbReference type="SAM" id="Coils"/>
    </source>
</evidence>
<feature type="compositionally biased region" description="Low complexity" evidence="2">
    <location>
        <begin position="1160"/>
        <end position="1177"/>
    </location>
</feature>
<feature type="compositionally biased region" description="Basic and acidic residues" evidence="2">
    <location>
        <begin position="946"/>
        <end position="972"/>
    </location>
</feature>
<protein>
    <submittedName>
        <fullName evidence="3">Uncharacterized protein</fullName>
    </submittedName>
</protein>
<feature type="compositionally biased region" description="Basic and acidic residues" evidence="2">
    <location>
        <begin position="1149"/>
        <end position="1159"/>
    </location>
</feature>
<feature type="compositionally biased region" description="Basic and acidic residues" evidence="2">
    <location>
        <begin position="985"/>
        <end position="1000"/>
    </location>
</feature>
<feature type="region of interest" description="Disordered" evidence="2">
    <location>
        <begin position="2467"/>
        <end position="2489"/>
    </location>
</feature>
<evidence type="ECO:0000313" key="4">
    <source>
        <dbReference type="Proteomes" id="UP000030673"/>
    </source>
</evidence>
<feature type="region of interest" description="Disordered" evidence="2">
    <location>
        <begin position="3020"/>
        <end position="3079"/>
    </location>
</feature>
<accession>W7K0F9</accession>
<organism evidence="3 4">
    <name type="scientific">Plasmodium falciparum (isolate NF54)</name>
    <dbReference type="NCBI Taxonomy" id="5843"/>
    <lineage>
        <taxon>Eukaryota</taxon>
        <taxon>Sar</taxon>
        <taxon>Alveolata</taxon>
        <taxon>Apicomplexa</taxon>
        <taxon>Aconoidasida</taxon>
        <taxon>Haemosporida</taxon>
        <taxon>Plasmodiidae</taxon>
        <taxon>Plasmodium</taxon>
        <taxon>Plasmodium (Laverania)</taxon>
    </lineage>
</organism>
<dbReference type="PANTHER" id="PTHR13595:SF3">
    <property type="entry name" value="CXC DOMAIN-CONTAINING PROTEIN"/>
    <property type="match status" value="1"/>
</dbReference>
<feature type="compositionally biased region" description="Acidic residues" evidence="2">
    <location>
        <begin position="1072"/>
        <end position="1086"/>
    </location>
</feature>
<name>W7K0F9_PLAFO</name>
<dbReference type="EMBL" id="KE123732">
    <property type="protein sequence ID" value="EWC90753.1"/>
    <property type="molecule type" value="Genomic_DNA"/>
</dbReference>